<accession>A0A8H9TGN8</accession>
<gene>
    <name evidence="1" type="ORF">I7730_15920</name>
</gene>
<organism evidence="1">
    <name type="scientific">Vibrio vulnificus</name>
    <dbReference type="NCBI Taxonomy" id="672"/>
    <lineage>
        <taxon>Bacteria</taxon>
        <taxon>Pseudomonadati</taxon>
        <taxon>Pseudomonadota</taxon>
        <taxon>Gammaproteobacteria</taxon>
        <taxon>Vibrionales</taxon>
        <taxon>Vibrionaceae</taxon>
        <taxon>Vibrio</taxon>
    </lineage>
</organism>
<comment type="caution">
    <text evidence="1">The sequence shown here is derived from an EMBL/GenBank/DDBJ whole genome shotgun (WGS) entry which is preliminary data.</text>
</comment>
<sequence length="141" mass="15848">MKNQTFPQINKNNTNEFELSAGKSVGVLAKIKGFAEPAVAYYFHSFNNWQSPIVCGEIEIEEWWPIPTKGTGTKPNSETNLVGVSCGALYNDGRSNIQENYIGERSKVIEDFHNNMKKRSAEWGHLIDSKTGGIIAYYNKQ</sequence>
<protein>
    <submittedName>
        <fullName evidence="1">Uncharacterized protein</fullName>
    </submittedName>
</protein>
<evidence type="ECO:0000313" key="1">
    <source>
        <dbReference type="EMBL" id="HAS8541270.1"/>
    </source>
</evidence>
<dbReference type="Proteomes" id="UP000863257">
    <property type="component" value="Unassembled WGS sequence"/>
</dbReference>
<name>A0A8H9TGN8_VIBVL</name>
<dbReference type="EMBL" id="DACRBY010000020">
    <property type="protein sequence ID" value="HAS8541270.1"/>
    <property type="molecule type" value="Genomic_DNA"/>
</dbReference>
<reference evidence="1" key="2">
    <citation type="submission" date="2019-01" db="EMBL/GenBank/DDBJ databases">
        <authorList>
            <consortium name="NCBI Pathogen Detection Project"/>
        </authorList>
    </citation>
    <scope>NUCLEOTIDE SEQUENCE</scope>
    <source>
        <strain evidence="1">BCW_3452</strain>
    </source>
</reference>
<reference evidence="1" key="1">
    <citation type="journal article" date="2018" name="Genome Biol.">
        <title>SKESA: strategic k-mer extension for scrupulous assemblies.</title>
        <authorList>
            <person name="Souvorov A."/>
            <person name="Agarwala R."/>
            <person name="Lipman D.J."/>
        </authorList>
    </citation>
    <scope>NUCLEOTIDE SEQUENCE</scope>
    <source>
        <strain evidence="1">BCW_3452</strain>
    </source>
</reference>
<dbReference type="AlphaFoldDB" id="A0A8H9TGN8"/>
<proteinExistence type="predicted"/>